<feature type="region of interest" description="Disordered" evidence="1">
    <location>
        <begin position="63"/>
        <end position="87"/>
    </location>
</feature>
<organism evidence="2 3">
    <name type="scientific">Seminavis robusta</name>
    <dbReference type="NCBI Taxonomy" id="568900"/>
    <lineage>
        <taxon>Eukaryota</taxon>
        <taxon>Sar</taxon>
        <taxon>Stramenopiles</taxon>
        <taxon>Ochrophyta</taxon>
        <taxon>Bacillariophyta</taxon>
        <taxon>Bacillariophyceae</taxon>
        <taxon>Bacillariophycidae</taxon>
        <taxon>Naviculales</taxon>
        <taxon>Naviculaceae</taxon>
        <taxon>Seminavis</taxon>
    </lineage>
</organism>
<keyword evidence="3" id="KW-1185">Reference proteome</keyword>
<protein>
    <submittedName>
        <fullName evidence="2">Uncharacterized protein</fullName>
    </submittedName>
</protein>
<evidence type="ECO:0000313" key="2">
    <source>
        <dbReference type="EMBL" id="CAB9529072.1"/>
    </source>
</evidence>
<accession>A0A9N8EVR9</accession>
<proteinExistence type="predicted"/>
<dbReference type="Proteomes" id="UP001153069">
    <property type="component" value="Unassembled WGS sequence"/>
</dbReference>
<name>A0A9N8EVR9_9STRA</name>
<dbReference type="AlphaFoldDB" id="A0A9N8EVR9"/>
<comment type="caution">
    <text evidence="2">The sequence shown here is derived from an EMBL/GenBank/DDBJ whole genome shotgun (WGS) entry which is preliminary data.</text>
</comment>
<reference evidence="2" key="1">
    <citation type="submission" date="2020-06" db="EMBL/GenBank/DDBJ databases">
        <authorList>
            <consortium name="Plant Systems Biology data submission"/>
        </authorList>
    </citation>
    <scope>NUCLEOTIDE SEQUENCE</scope>
    <source>
        <strain evidence="2">D6</strain>
    </source>
</reference>
<dbReference type="EMBL" id="CAICTM010002394">
    <property type="protein sequence ID" value="CAB9529072.1"/>
    <property type="molecule type" value="Genomic_DNA"/>
</dbReference>
<sequence>MMSEGYYYDEDFGMELQSLDSNDERNIVPRERIVLTPPREWLDPKKPLPTDKEYHRWISEQLRAHRSGHRQRHDRNDDASSCASDSSQLSAIGRAIQNVKSKVVAGVLRKRHNAAASLERQTLLEEDCFSSRDNGVVGMELSLMS</sequence>
<evidence type="ECO:0000313" key="3">
    <source>
        <dbReference type="Proteomes" id="UP001153069"/>
    </source>
</evidence>
<evidence type="ECO:0000256" key="1">
    <source>
        <dbReference type="SAM" id="MobiDB-lite"/>
    </source>
</evidence>
<gene>
    <name evidence="2" type="ORF">SEMRO_2396_G326010.1</name>
</gene>
<feature type="compositionally biased region" description="Basic residues" evidence="1">
    <location>
        <begin position="64"/>
        <end position="73"/>
    </location>
</feature>